<dbReference type="Gene3D" id="2.40.50.150">
    <property type="match status" value="1"/>
</dbReference>
<sequence length="529" mass="61505">MKFKKSNQNTCINFTPIVKKNQKVKKNQLLCHGYGIHKENISLGKDILVAFMPFKGYNFEDAIIVSNNILKKDTFTSLHIEKLDIKIKNTIFGAEKITRNVFKKKNDKKNLDNNGIIKVGSNIKPGDILVGILTPKKNNNVYPENKLLNFIFNKKNNNIKDNSYKAPNNLYGKILKVKIIDNKTQINKNIKNKSIIYDKLFFKELYLLLIKYKKNIINKYLYNIILKYKENECVKKIKKNINYLKLLKITNKKKINILLYNKYIKFLYKKEHYNSLYKKNNNFNIDIIKIIKIYVIKKRILQIGDKMSGKHGNKGVISKIEEDFNMPFLKNGKSIDMVINPLGVPSRMNIGQILETLLGMVGKKSNKKFLIKPFNSINYMNLNKLIKKCNLPKFCKFNIYDGYTGEKMHQKVTVGYLHMLKLNHMVSDKIHVRSVGPYSLITQQPLGGRSQYGGQRFGEMEVWALEAYGAAYFLRELLTLKSDDIEGRLKTYHSIIEDKELPDPNVPESFNVLIKELNGLNIDILFKYD</sequence>
<dbReference type="PROSITE" id="PS01166">
    <property type="entry name" value="RNA_POL_BETA"/>
    <property type="match status" value="1"/>
</dbReference>
<dbReference type="PANTHER" id="PTHR20856">
    <property type="entry name" value="DNA-DIRECTED RNA POLYMERASE I SUBUNIT 2"/>
    <property type="match status" value="1"/>
</dbReference>
<evidence type="ECO:0000256" key="3">
    <source>
        <dbReference type="ARBA" id="ARBA00022679"/>
    </source>
</evidence>
<dbReference type="GO" id="GO:0000428">
    <property type="term" value="C:DNA-directed RNA polymerase complex"/>
    <property type="evidence" value="ECO:0007669"/>
    <property type="project" value="UniProtKB-KW"/>
</dbReference>
<dbReference type="InterPro" id="IPR007121">
    <property type="entry name" value="RNA_pol_bsu_CS"/>
</dbReference>
<proteinExistence type="predicted"/>
<dbReference type="Gene3D" id="3.90.1800.10">
    <property type="entry name" value="RNA polymerase alpha subunit dimerisation domain"/>
    <property type="match status" value="1"/>
</dbReference>
<evidence type="ECO:0000259" key="7">
    <source>
        <dbReference type="Pfam" id="PF04560"/>
    </source>
</evidence>
<keyword evidence="5" id="KW-0804">Transcription</keyword>
<dbReference type="GO" id="GO:0032549">
    <property type="term" value="F:ribonucleoside binding"/>
    <property type="evidence" value="ECO:0007669"/>
    <property type="project" value="InterPro"/>
</dbReference>
<evidence type="ECO:0000313" key="8">
    <source>
        <dbReference type="EMBL" id="XBT18273.1"/>
    </source>
</evidence>
<dbReference type="GO" id="GO:0003899">
    <property type="term" value="F:DNA-directed RNA polymerase activity"/>
    <property type="evidence" value="ECO:0007669"/>
    <property type="project" value="UniProtKB-EC"/>
</dbReference>
<keyword evidence="4" id="KW-0548">Nucleotidyltransferase</keyword>
<dbReference type="InterPro" id="IPR007120">
    <property type="entry name" value="DNA-dir_RNAP_su2_dom"/>
</dbReference>
<evidence type="ECO:0000256" key="4">
    <source>
        <dbReference type="ARBA" id="ARBA00022695"/>
    </source>
</evidence>
<name>A0AAU7QQS3_9FLAO</name>
<dbReference type="Gene3D" id="2.40.270.10">
    <property type="entry name" value="DNA-directed RNA polymerase, subunit 2, domain 6"/>
    <property type="match status" value="2"/>
</dbReference>
<dbReference type="EMBL" id="CP157893">
    <property type="protein sequence ID" value="XBT18273.1"/>
    <property type="molecule type" value="Genomic_DNA"/>
</dbReference>
<dbReference type="Gene3D" id="2.40.50.100">
    <property type="match status" value="1"/>
</dbReference>
<dbReference type="InterPro" id="IPR014724">
    <property type="entry name" value="RNA_pol_RPB2_OB-fold"/>
</dbReference>
<dbReference type="InterPro" id="IPR015712">
    <property type="entry name" value="DNA-dir_RNA_pol_su2"/>
</dbReference>
<dbReference type="GO" id="GO:0006351">
    <property type="term" value="P:DNA-templated transcription"/>
    <property type="evidence" value="ECO:0007669"/>
    <property type="project" value="InterPro"/>
</dbReference>
<dbReference type="EC" id="2.7.7.6" evidence="1"/>
<dbReference type="GO" id="GO:0003677">
    <property type="term" value="F:DNA binding"/>
    <property type="evidence" value="ECO:0007669"/>
    <property type="project" value="InterPro"/>
</dbReference>
<dbReference type="Pfam" id="PF04560">
    <property type="entry name" value="RNA_pol_Rpb2_7"/>
    <property type="match status" value="1"/>
</dbReference>
<dbReference type="InterPro" id="IPR037033">
    <property type="entry name" value="DNA-dir_RNAP_su2_hyb_sf"/>
</dbReference>
<evidence type="ECO:0000256" key="5">
    <source>
        <dbReference type="ARBA" id="ARBA00023163"/>
    </source>
</evidence>
<reference evidence="8" key="1">
    <citation type="submission" date="2024-06" db="EMBL/GenBank/DDBJ databases">
        <title>Diversity, functionality, and evolutionary history of bacterial symbionts in false click beetles (Coleoptera, Throscidae).</title>
        <authorList>
            <person name="Wierz J.C."/>
            <person name="Malm H."/>
            <person name="Kaltenpoth M."/>
            <person name="Engl T."/>
        </authorList>
    </citation>
    <scope>NUCLEOTIDE SEQUENCE</scope>
    <source>
        <strain evidence="8">Tser</strain>
    </source>
</reference>
<dbReference type="Pfam" id="PF00562">
    <property type="entry name" value="RNA_pol_Rpb2_6"/>
    <property type="match status" value="1"/>
</dbReference>
<dbReference type="AlphaFoldDB" id="A0AAU7QQS3"/>
<evidence type="ECO:0000256" key="2">
    <source>
        <dbReference type="ARBA" id="ARBA00022478"/>
    </source>
</evidence>
<organism evidence="8">
    <name type="scientific">Candidatus Shikimatogenerans sp. Tser</name>
    <dbReference type="NCBI Taxonomy" id="3158568"/>
    <lineage>
        <taxon>Bacteria</taxon>
        <taxon>Pseudomonadati</taxon>
        <taxon>Bacteroidota</taxon>
        <taxon>Flavobacteriia</taxon>
        <taxon>Flavobacteriales</taxon>
        <taxon>Candidatus Shikimatogenerans</taxon>
    </lineage>
</organism>
<protein>
    <recommendedName>
        <fullName evidence="1">DNA-directed RNA polymerase</fullName>
        <ecNumber evidence="1">2.7.7.6</ecNumber>
    </recommendedName>
</protein>
<accession>A0AAU7QQS3</accession>
<gene>
    <name evidence="8" type="ORF">ABNO52_00610</name>
</gene>
<keyword evidence="3" id="KW-0808">Transferase</keyword>
<feature type="domain" description="DNA-directed RNA polymerase subunit 2 hybrid-binding" evidence="6">
    <location>
        <begin position="2"/>
        <end position="451"/>
    </location>
</feature>
<evidence type="ECO:0000256" key="1">
    <source>
        <dbReference type="ARBA" id="ARBA00012418"/>
    </source>
</evidence>
<feature type="domain" description="RNA polymerase Rpb2" evidence="7">
    <location>
        <begin position="453"/>
        <end position="525"/>
    </location>
</feature>
<dbReference type="InterPro" id="IPR007641">
    <property type="entry name" value="RNA_pol_Rpb2_7"/>
</dbReference>
<evidence type="ECO:0000259" key="6">
    <source>
        <dbReference type="Pfam" id="PF00562"/>
    </source>
</evidence>
<keyword evidence="2" id="KW-0240">DNA-directed RNA polymerase</keyword>
<dbReference type="SUPFAM" id="SSF64484">
    <property type="entry name" value="beta and beta-prime subunits of DNA dependent RNA-polymerase"/>
    <property type="match status" value="1"/>
</dbReference>